<proteinExistence type="predicted"/>
<evidence type="ECO:0000313" key="1">
    <source>
        <dbReference type="EMBL" id="TJZ45390.1"/>
    </source>
</evidence>
<evidence type="ECO:0000313" key="2">
    <source>
        <dbReference type="Proteomes" id="UP000308697"/>
    </source>
</evidence>
<organism evidence="1 2">
    <name type="scientific">Streptomyces piniterrae</name>
    <dbReference type="NCBI Taxonomy" id="2571125"/>
    <lineage>
        <taxon>Bacteria</taxon>
        <taxon>Bacillati</taxon>
        <taxon>Actinomycetota</taxon>
        <taxon>Actinomycetes</taxon>
        <taxon>Kitasatosporales</taxon>
        <taxon>Streptomycetaceae</taxon>
        <taxon>Streptomyces</taxon>
    </lineage>
</organism>
<keyword evidence="2" id="KW-1185">Reference proteome</keyword>
<gene>
    <name evidence="1" type="ORF">FCH28_29110</name>
</gene>
<dbReference type="Proteomes" id="UP000308697">
    <property type="component" value="Unassembled WGS sequence"/>
</dbReference>
<dbReference type="AlphaFoldDB" id="A0A4U0MWE5"/>
<sequence>MIRGRCAGAWSRLCDWAEETWGRYVSQRELYRQLDRLRADCKARTAWVDELTEAELAAMRRRLAESIAAARAEGNVLPNRPGSAR</sequence>
<reference evidence="1 2" key="1">
    <citation type="submission" date="2019-04" db="EMBL/GenBank/DDBJ databases">
        <title>Streptomyces piniterrae sp. nov., a heliquinomycin-producing actinomycete isolated from rhizosphere soil of Pinus yunnanensis.</title>
        <authorList>
            <person name="Zhuang X."/>
            <person name="Zhao J."/>
        </authorList>
    </citation>
    <scope>NUCLEOTIDE SEQUENCE [LARGE SCALE GENOMIC DNA]</scope>
    <source>
        <strain evidence="2">jys28</strain>
    </source>
</reference>
<name>A0A4U0MWE5_9ACTN</name>
<comment type="caution">
    <text evidence="1">The sequence shown here is derived from an EMBL/GenBank/DDBJ whole genome shotgun (WGS) entry which is preliminary data.</text>
</comment>
<protein>
    <submittedName>
        <fullName evidence="1">Uncharacterized protein</fullName>
    </submittedName>
</protein>
<dbReference type="EMBL" id="SUMB01000011">
    <property type="protein sequence ID" value="TJZ45390.1"/>
    <property type="molecule type" value="Genomic_DNA"/>
</dbReference>
<dbReference type="RefSeq" id="WP_136743132.1">
    <property type="nucleotide sequence ID" value="NZ_SUMB01000011.1"/>
</dbReference>
<accession>A0A4U0MWE5</accession>